<protein>
    <submittedName>
        <fullName evidence="1">Uncharacterized protein</fullName>
    </submittedName>
</protein>
<dbReference type="Proteomes" id="UP001233999">
    <property type="component" value="Unassembled WGS sequence"/>
</dbReference>
<keyword evidence="2" id="KW-1185">Reference proteome</keyword>
<organism evidence="1 2">
    <name type="scientific">Diploptera punctata</name>
    <name type="common">Pacific beetle cockroach</name>
    <dbReference type="NCBI Taxonomy" id="6984"/>
    <lineage>
        <taxon>Eukaryota</taxon>
        <taxon>Metazoa</taxon>
        <taxon>Ecdysozoa</taxon>
        <taxon>Arthropoda</taxon>
        <taxon>Hexapoda</taxon>
        <taxon>Insecta</taxon>
        <taxon>Pterygota</taxon>
        <taxon>Neoptera</taxon>
        <taxon>Polyneoptera</taxon>
        <taxon>Dictyoptera</taxon>
        <taxon>Blattodea</taxon>
        <taxon>Blaberoidea</taxon>
        <taxon>Blaberidae</taxon>
        <taxon>Diplopterinae</taxon>
        <taxon>Diploptera</taxon>
    </lineage>
</organism>
<dbReference type="EMBL" id="JASPKZ010003080">
    <property type="protein sequence ID" value="KAJ9594023.1"/>
    <property type="molecule type" value="Genomic_DNA"/>
</dbReference>
<evidence type="ECO:0000313" key="2">
    <source>
        <dbReference type="Proteomes" id="UP001233999"/>
    </source>
</evidence>
<feature type="non-terminal residue" evidence="1">
    <location>
        <position position="1"/>
    </location>
</feature>
<evidence type="ECO:0000313" key="1">
    <source>
        <dbReference type="EMBL" id="KAJ9594023.1"/>
    </source>
</evidence>
<proteinExistence type="predicted"/>
<feature type="non-terminal residue" evidence="1">
    <location>
        <position position="79"/>
    </location>
</feature>
<reference evidence="1" key="1">
    <citation type="journal article" date="2023" name="IScience">
        <title>Live-bearing cockroach genome reveals convergent evolutionary mechanisms linked to viviparity in insects and beyond.</title>
        <authorList>
            <person name="Fouks B."/>
            <person name="Harrison M.C."/>
            <person name="Mikhailova A.A."/>
            <person name="Marchal E."/>
            <person name="English S."/>
            <person name="Carruthers M."/>
            <person name="Jennings E.C."/>
            <person name="Chiamaka E.L."/>
            <person name="Frigard R.A."/>
            <person name="Pippel M."/>
            <person name="Attardo G.M."/>
            <person name="Benoit J.B."/>
            <person name="Bornberg-Bauer E."/>
            <person name="Tobe S.S."/>
        </authorList>
    </citation>
    <scope>NUCLEOTIDE SEQUENCE</scope>
    <source>
        <strain evidence="1">Stay&amp;Tobe</strain>
    </source>
</reference>
<comment type="caution">
    <text evidence="1">The sequence shown here is derived from an EMBL/GenBank/DDBJ whole genome shotgun (WGS) entry which is preliminary data.</text>
</comment>
<sequence>NRSTGSTPTMKLLDWSDLDCELSTGRSTVNCSDSRLRLVCETARLKAPSVKLLDCSTLSCERSTMRTPDWSTLDLVTSL</sequence>
<name>A0AAD8A9X8_DIPPU</name>
<accession>A0AAD8A9X8</accession>
<gene>
    <name evidence="1" type="ORF">L9F63_014553</name>
</gene>
<dbReference type="AlphaFoldDB" id="A0AAD8A9X8"/>
<reference evidence="1" key="2">
    <citation type="submission" date="2023-05" db="EMBL/GenBank/DDBJ databases">
        <authorList>
            <person name="Fouks B."/>
        </authorList>
    </citation>
    <scope>NUCLEOTIDE SEQUENCE</scope>
    <source>
        <strain evidence="1">Stay&amp;Tobe</strain>
        <tissue evidence="1">Testes</tissue>
    </source>
</reference>